<accession>A0A1H4L6K9</accession>
<feature type="domain" description="Hydantoinase A/oxoprolinase" evidence="1">
    <location>
        <begin position="195"/>
        <end position="328"/>
    </location>
</feature>
<keyword evidence="4" id="KW-1185">Reference proteome</keyword>
<dbReference type="PANTHER" id="PTHR11365">
    <property type="entry name" value="5-OXOPROLINASE RELATED"/>
    <property type="match status" value="1"/>
</dbReference>
<proteinExistence type="predicted"/>
<protein>
    <submittedName>
        <fullName evidence="3">N-methylhydantoinase A/oxoprolinase/acetone carboxylase, beta subunit</fullName>
    </submittedName>
</protein>
<feature type="domain" description="Hydantoinase/oxoprolinase N-terminal" evidence="2">
    <location>
        <begin position="13"/>
        <end position="174"/>
    </location>
</feature>
<sequence length="675" mass="71423">MNETGIPDDPLLLGIDTGGTYTDAVLFCERSGVVAKAKALTTRHDLAEGIAGAVDAVLAKASAPARRIGLVSMSTTLATNALVEGQGGRVALVMIGFSETDLTQAGLRNALRSDPVLFLPGGHDVHGNETPLEMERLEAEIAALAQDVTAFAVCAYFAVRNPAHEIAVRDFIRARTDLPVTMSHELSAQLGGPRRALTTLLNARLIALIDRLVLASDRFLETRGIRAPLMVVRGDGALVSAEFARRRPIETILSGPAASLVGARYLTGLDRAIVSDIGGTTTDIAVLENGQPRIDPQGASVGGHRTMVEALAMRTFGLGGDSEVTIEEGGLSGRIVLGPRRLVPLSLAAHLHGGRIVEALQKQETRPVPSRLNGRFACLSGMPARHATGLSKSEAALYARLGPEPVALDALILSSAQLAPLDRLVARGLVSLIGFTPSDAAHVLGRQTGWDAEAARLGAALFARRRDGAGQQLATDAEAFCERVMARLARRSAEAVLETALCEDGLDGAALAGHELMRRALDGEQSVTRLRVSLDRPVIGLGASAPLHYAGLGALLRGDCVLPEDADVANAIGAVVGRVGVRSEAHIGQPQEGVYRVQVAEELRDFPDEEEALAFAESVLMRDLHDRARQAGADQAELHVTRDIRAVDVDGSRRFLEARVVAQASGRPRMTLNHD</sequence>
<dbReference type="Proteomes" id="UP000199064">
    <property type="component" value="Unassembled WGS sequence"/>
</dbReference>
<dbReference type="Pfam" id="PF05378">
    <property type="entry name" value="Hydant_A_N"/>
    <property type="match status" value="1"/>
</dbReference>
<dbReference type="GO" id="GO:0005829">
    <property type="term" value="C:cytosol"/>
    <property type="evidence" value="ECO:0007669"/>
    <property type="project" value="TreeGrafter"/>
</dbReference>
<evidence type="ECO:0000313" key="3">
    <source>
        <dbReference type="EMBL" id="SEB66389.1"/>
    </source>
</evidence>
<dbReference type="InterPro" id="IPR002821">
    <property type="entry name" value="Hydantoinase_A"/>
</dbReference>
<evidence type="ECO:0000259" key="1">
    <source>
        <dbReference type="Pfam" id="PF01968"/>
    </source>
</evidence>
<dbReference type="GO" id="GO:0017168">
    <property type="term" value="F:5-oxoprolinase (ATP-hydrolyzing) activity"/>
    <property type="evidence" value="ECO:0007669"/>
    <property type="project" value="TreeGrafter"/>
</dbReference>
<evidence type="ECO:0000313" key="4">
    <source>
        <dbReference type="Proteomes" id="UP000199064"/>
    </source>
</evidence>
<dbReference type="InterPro" id="IPR008040">
    <property type="entry name" value="Hydant_A_N"/>
</dbReference>
<dbReference type="Pfam" id="PF01968">
    <property type="entry name" value="Hydantoinase_A"/>
    <property type="match status" value="1"/>
</dbReference>
<dbReference type="GO" id="GO:0006749">
    <property type="term" value="P:glutathione metabolic process"/>
    <property type="evidence" value="ECO:0007669"/>
    <property type="project" value="TreeGrafter"/>
</dbReference>
<dbReference type="RefSeq" id="WP_090329122.1">
    <property type="nucleotide sequence ID" value="NZ_FNSL01000001.1"/>
</dbReference>
<dbReference type="InterPro" id="IPR043129">
    <property type="entry name" value="ATPase_NBD"/>
</dbReference>
<evidence type="ECO:0000259" key="2">
    <source>
        <dbReference type="Pfam" id="PF05378"/>
    </source>
</evidence>
<dbReference type="PANTHER" id="PTHR11365:SF2">
    <property type="entry name" value="5-OXOPROLINASE"/>
    <property type="match status" value="1"/>
</dbReference>
<reference evidence="4" key="1">
    <citation type="submission" date="2016-10" db="EMBL/GenBank/DDBJ databases">
        <authorList>
            <person name="Varghese N."/>
            <person name="Submissions S."/>
        </authorList>
    </citation>
    <scope>NUCLEOTIDE SEQUENCE [LARGE SCALE GENOMIC DNA]</scope>
    <source>
        <strain evidence="4">ES.061</strain>
    </source>
</reference>
<name>A0A1H4L6K9_9HYPH</name>
<dbReference type="InterPro" id="IPR045079">
    <property type="entry name" value="Oxoprolinase-like"/>
</dbReference>
<organism evidence="3 4">
    <name type="scientific">Nitratireductor aquibiodomus</name>
    <dbReference type="NCBI Taxonomy" id="204799"/>
    <lineage>
        <taxon>Bacteria</taxon>
        <taxon>Pseudomonadati</taxon>
        <taxon>Pseudomonadota</taxon>
        <taxon>Alphaproteobacteria</taxon>
        <taxon>Hyphomicrobiales</taxon>
        <taxon>Phyllobacteriaceae</taxon>
        <taxon>Nitratireductor</taxon>
    </lineage>
</organism>
<dbReference type="EMBL" id="FNSL01000001">
    <property type="protein sequence ID" value="SEB66389.1"/>
    <property type="molecule type" value="Genomic_DNA"/>
</dbReference>
<dbReference type="SUPFAM" id="SSF53067">
    <property type="entry name" value="Actin-like ATPase domain"/>
    <property type="match status" value="1"/>
</dbReference>
<dbReference type="AlphaFoldDB" id="A0A1H4L6K9"/>
<gene>
    <name evidence="3" type="ORF">SAMN05216452_2672</name>
</gene>